<proteinExistence type="predicted"/>
<organism evidence="1 2">
    <name type="scientific">Rhodococcus wratislaviensis</name>
    <name type="common">Tsukamurella wratislaviensis</name>
    <dbReference type="NCBI Taxonomy" id="44752"/>
    <lineage>
        <taxon>Bacteria</taxon>
        <taxon>Bacillati</taxon>
        <taxon>Actinomycetota</taxon>
        <taxon>Actinomycetes</taxon>
        <taxon>Mycobacteriales</taxon>
        <taxon>Nocardiaceae</taxon>
        <taxon>Rhodococcus</taxon>
    </lineage>
</organism>
<reference evidence="1 2" key="1">
    <citation type="submission" date="2018-11" db="EMBL/GenBank/DDBJ databases">
        <title>Microbial catabolism of amino acid.</title>
        <authorList>
            <person name="Hibi M."/>
            <person name="Ogawa J."/>
        </authorList>
    </citation>
    <scope>NUCLEOTIDE SEQUENCE [LARGE SCALE GENOMIC DNA]</scope>
    <source>
        <strain evidence="1 2">C31-06</strain>
    </source>
</reference>
<keyword evidence="2" id="KW-1185">Reference proteome</keyword>
<sequence>MPSFRQMFWSAGFIPERCTPPVVLATVNSHSYVSAVTLSRLPVLDRPRMSQLSALTGRQKCEYCVTILGYEV</sequence>
<name>A0A402C782_RHOWR</name>
<dbReference type="Proteomes" id="UP000287519">
    <property type="component" value="Unassembled WGS sequence"/>
</dbReference>
<dbReference type="EMBL" id="BHYM01000027">
    <property type="protein sequence ID" value="GCE39461.1"/>
    <property type="molecule type" value="Genomic_DNA"/>
</dbReference>
<accession>A0A402C782</accession>
<comment type="caution">
    <text evidence="1">The sequence shown here is derived from an EMBL/GenBank/DDBJ whole genome shotgun (WGS) entry which is preliminary data.</text>
</comment>
<evidence type="ECO:0000313" key="1">
    <source>
        <dbReference type="EMBL" id="GCE39461.1"/>
    </source>
</evidence>
<gene>
    <name evidence="1" type="ORF">Rhow_002985</name>
</gene>
<protein>
    <submittedName>
        <fullName evidence="1">Uncharacterized protein</fullName>
    </submittedName>
</protein>
<dbReference type="AlphaFoldDB" id="A0A402C782"/>
<evidence type="ECO:0000313" key="2">
    <source>
        <dbReference type="Proteomes" id="UP000287519"/>
    </source>
</evidence>